<feature type="transmembrane region" description="Helical" evidence="9">
    <location>
        <begin position="638"/>
        <end position="658"/>
    </location>
</feature>
<dbReference type="PROSITE" id="PS00211">
    <property type="entry name" value="ABC_TRANSPORTER_1"/>
    <property type="match status" value="1"/>
</dbReference>
<keyword evidence="4" id="KW-0547">Nucleotide-binding</keyword>
<dbReference type="InterPro" id="IPR013525">
    <property type="entry name" value="ABC2_TM"/>
</dbReference>
<feature type="transmembrane region" description="Helical" evidence="9">
    <location>
        <begin position="748"/>
        <end position="770"/>
    </location>
</feature>
<evidence type="ECO:0000313" key="11">
    <source>
        <dbReference type="EMBL" id="CAE0718794.1"/>
    </source>
</evidence>
<dbReference type="GO" id="GO:0016020">
    <property type="term" value="C:membrane"/>
    <property type="evidence" value="ECO:0007669"/>
    <property type="project" value="UniProtKB-SubCell"/>
</dbReference>
<dbReference type="GO" id="GO:0016887">
    <property type="term" value="F:ATP hydrolysis activity"/>
    <property type="evidence" value="ECO:0007669"/>
    <property type="project" value="InterPro"/>
</dbReference>
<dbReference type="AlphaFoldDB" id="A0A7S4AKB2"/>
<dbReference type="GO" id="GO:0005524">
    <property type="term" value="F:ATP binding"/>
    <property type="evidence" value="ECO:0007669"/>
    <property type="project" value="UniProtKB-KW"/>
</dbReference>
<accession>A0A7S4AKB2</accession>
<evidence type="ECO:0000256" key="6">
    <source>
        <dbReference type="ARBA" id="ARBA00022989"/>
    </source>
</evidence>
<evidence type="ECO:0000256" key="8">
    <source>
        <dbReference type="SAM" id="MobiDB-lite"/>
    </source>
</evidence>
<sequence>MAVDYPLSINTVPVRKHRFEGAVPSQSCCVSKMAPKSVSASGPVLVPPVSSSTKQRRTSSFLEMNKKSDRAIPKIKVTLENISYMPVTASASTSTPASASASPNTSWFPYLSLFQPKTVTSTTLVLDRISTQIKPFELTAWMGPSGSGKTSLASVVANLVDIDINDDNKDGTGDKNNGTIRVNNEIGRIPKQMVGVVWQDDLLLSNLTVQETIYFAARLKMPASSTVQEVKRLVEETTKELGLLHVQHNPIRTISGGERKRVSLAQEIVVRPSLLVCDEPTSGLDATTAHSLVKTLKDLASLGHSIALVIHQPRTDIFNTLDHLLLLSKGRVVYDGNPKTVRSYLENWVRVSPLPPETGIADWIMDTIIADERKQELHDRKNNDNSSSEYVALADHWVANRSKFEEMEQQCDDGDDTSSKNRNENEPSLTHNDNDTSATTNDNNDHHQQQHVPRRFSSLAQLENTKKSAYEASFWTELSMLANRISKQQRGEKLTRVTFLLTLTYVLFTGFMYFRLPNDTANIFERNSLLFFMLIAQGNGIVTSCIAVFHRERALLRRERAKKLYRVLPYFLAKAASDSTNNILLPLIYGIVAYWVAGLRPFAPAFFRFLLGYYLTLSCAQSMGFFLSILFPNMVVAMILAPPITLFMFIMAGFYIPISNMHVAMEWVSYFSFARYGYSALLINEYRGREIPCYGDNGNDGNDNGNDGNDNDNDEFTGITIGAGTGLCPLPGEAVYESIGIDGVFAGYWFNIGIIAIFQAVFLVGSYALLRRSK</sequence>
<dbReference type="GO" id="GO:0140359">
    <property type="term" value="F:ABC-type transporter activity"/>
    <property type="evidence" value="ECO:0007669"/>
    <property type="project" value="InterPro"/>
</dbReference>
<feature type="transmembrane region" description="Helical" evidence="9">
    <location>
        <begin position="570"/>
        <end position="597"/>
    </location>
</feature>
<dbReference type="InterPro" id="IPR027417">
    <property type="entry name" value="P-loop_NTPase"/>
</dbReference>
<evidence type="ECO:0000256" key="5">
    <source>
        <dbReference type="ARBA" id="ARBA00022840"/>
    </source>
</evidence>
<dbReference type="InterPro" id="IPR017871">
    <property type="entry name" value="ABC_transporter-like_CS"/>
</dbReference>
<keyword evidence="5" id="KW-0067">ATP-binding</keyword>
<evidence type="ECO:0000256" key="2">
    <source>
        <dbReference type="ARBA" id="ARBA00022448"/>
    </source>
</evidence>
<organism evidence="11">
    <name type="scientific">Pseudo-nitzschia australis</name>
    <dbReference type="NCBI Taxonomy" id="44445"/>
    <lineage>
        <taxon>Eukaryota</taxon>
        <taxon>Sar</taxon>
        <taxon>Stramenopiles</taxon>
        <taxon>Ochrophyta</taxon>
        <taxon>Bacillariophyta</taxon>
        <taxon>Bacillariophyceae</taxon>
        <taxon>Bacillariophycidae</taxon>
        <taxon>Bacillariales</taxon>
        <taxon>Bacillariaceae</taxon>
        <taxon>Pseudo-nitzschia</taxon>
    </lineage>
</organism>
<feature type="transmembrane region" description="Helical" evidence="9">
    <location>
        <begin position="494"/>
        <end position="516"/>
    </location>
</feature>
<dbReference type="Pfam" id="PF01061">
    <property type="entry name" value="ABC2_membrane"/>
    <property type="match status" value="1"/>
</dbReference>
<dbReference type="SMART" id="SM00382">
    <property type="entry name" value="AAA"/>
    <property type="match status" value="1"/>
</dbReference>
<feature type="transmembrane region" description="Helical" evidence="9">
    <location>
        <begin position="528"/>
        <end position="549"/>
    </location>
</feature>
<name>A0A7S4AKB2_9STRA</name>
<evidence type="ECO:0000256" key="3">
    <source>
        <dbReference type="ARBA" id="ARBA00022692"/>
    </source>
</evidence>
<dbReference type="Gene3D" id="3.40.50.300">
    <property type="entry name" value="P-loop containing nucleotide triphosphate hydrolases"/>
    <property type="match status" value="1"/>
</dbReference>
<evidence type="ECO:0000259" key="10">
    <source>
        <dbReference type="PROSITE" id="PS50893"/>
    </source>
</evidence>
<dbReference type="InterPro" id="IPR003593">
    <property type="entry name" value="AAA+_ATPase"/>
</dbReference>
<keyword evidence="2" id="KW-0813">Transport</keyword>
<comment type="subcellular location">
    <subcellularLocation>
        <location evidence="1">Membrane</location>
        <topology evidence="1">Multi-pass membrane protein</topology>
    </subcellularLocation>
</comment>
<feature type="transmembrane region" description="Helical" evidence="9">
    <location>
        <begin position="609"/>
        <end position="631"/>
    </location>
</feature>
<feature type="domain" description="ABC transporter" evidence="10">
    <location>
        <begin position="108"/>
        <end position="354"/>
    </location>
</feature>
<dbReference type="Pfam" id="PF00005">
    <property type="entry name" value="ABC_tran"/>
    <property type="match status" value="1"/>
</dbReference>
<evidence type="ECO:0000256" key="9">
    <source>
        <dbReference type="SAM" id="Phobius"/>
    </source>
</evidence>
<dbReference type="EMBL" id="HBIX01015923">
    <property type="protein sequence ID" value="CAE0718794.1"/>
    <property type="molecule type" value="Transcribed_RNA"/>
</dbReference>
<evidence type="ECO:0000256" key="1">
    <source>
        <dbReference type="ARBA" id="ARBA00004141"/>
    </source>
</evidence>
<keyword evidence="6 9" id="KW-1133">Transmembrane helix</keyword>
<gene>
    <name evidence="11" type="ORF">PAUS00366_LOCUS11548</name>
</gene>
<dbReference type="InterPro" id="IPR050352">
    <property type="entry name" value="ABCG_transporters"/>
</dbReference>
<keyword evidence="3 9" id="KW-0812">Transmembrane</keyword>
<keyword evidence="7 9" id="KW-0472">Membrane</keyword>
<dbReference type="SUPFAM" id="SSF52540">
    <property type="entry name" value="P-loop containing nucleoside triphosphate hydrolases"/>
    <property type="match status" value="1"/>
</dbReference>
<evidence type="ECO:0000256" key="4">
    <source>
        <dbReference type="ARBA" id="ARBA00022741"/>
    </source>
</evidence>
<dbReference type="PROSITE" id="PS50893">
    <property type="entry name" value="ABC_TRANSPORTER_2"/>
    <property type="match status" value="1"/>
</dbReference>
<proteinExistence type="predicted"/>
<evidence type="ECO:0000256" key="7">
    <source>
        <dbReference type="ARBA" id="ARBA00023136"/>
    </source>
</evidence>
<feature type="compositionally biased region" description="Acidic residues" evidence="8">
    <location>
        <begin position="407"/>
        <end position="416"/>
    </location>
</feature>
<dbReference type="PANTHER" id="PTHR48041">
    <property type="entry name" value="ABC TRANSPORTER G FAMILY MEMBER 28"/>
    <property type="match status" value="1"/>
</dbReference>
<feature type="region of interest" description="Disordered" evidence="8">
    <location>
        <begin position="405"/>
        <end position="452"/>
    </location>
</feature>
<protein>
    <recommendedName>
        <fullName evidence="10">ABC transporter domain-containing protein</fullName>
    </recommendedName>
</protein>
<reference evidence="11" key="1">
    <citation type="submission" date="2021-01" db="EMBL/GenBank/DDBJ databases">
        <authorList>
            <person name="Corre E."/>
            <person name="Pelletier E."/>
            <person name="Niang G."/>
            <person name="Scheremetjew M."/>
            <person name="Finn R."/>
            <person name="Kale V."/>
            <person name="Holt S."/>
            <person name="Cochrane G."/>
            <person name="Meng A."/>
            <person name="Brown T."/>
            <person name="Cohen L."/>
        </authorList>
    </citation>
    <scope>NUCLEOTIDE SEQUENCE</scope>
    <source>
        <strain evidence="11">10249 10 AB</strain>
    </source>
</reference>
<dbReference type="PANTHER" id="PTHR48041:SF91">
    <property type="entry name" value="ABC TRANSPORTER G FAMILY MEMBER 28"/>
    <property type="match status" value="1"/>
</dbReference>
<dbReference type="InterPro" id="IPR003439">
    <property type="entry name" value="ABC_transporter-like_ATP-bd"/>
</dbReference>